<dbReference type="EMBL" id="FOUI01000012">
    <property type="protein sequence ID" value="SFM69462.1"/>
    <property type="molecule type" value="Genomic_DNA"/>
</dbReference>
<sequence>MKTELLHAYQTGKLVLFAGAGVSANLGLPSWGELISKLATELGYDPQIFSSYGSHLALAEFYRRKKGTLGPLRSWMDREWHKPGIDVGGSEIHRLIAQGNFSKIYTTNYDRWLELAHDYYGTAYTKVASVSDLVTVHDSHRQIIKFHGDFDDDTSIVLDETSYYERLNFESPLDIKLRHDVLGNSVLFIGYSITDLNIRLLFYRLTKMWGSHALAAARPKSYLFTNRPNPVAEELLGHWGIEMLVSEEDDRETALAEFLAELVQQ</sequence>
<dbReference type="OrthoDB" id="95129at2"/>
<dbReference type="Proteomes" id="UP000243629">
    <property type="component" value="Unassembled WGS sequence"/>
</dbReference>
<name>A0A1I4SYC5_9GAMM</name>
<dbReference type="Gene3D" id="3.40.50.1220">
    <property type="entry name" value="TPP-binding domain"/>
    <property type="match status" value="1"/>
</dbReference>
<evidence type="ECO:0000313" key="2">
    <source>
        <dbReference type="Proteomes" id="UP000243629"/>
    </source>
</evidence>
<dbReference type="RefSeq" id="WP_093476846.1">
    <property type="nucleotide sequence ID" value="NZ_FOUI01000012.1"/>
</dbReference>
<dbReference type="InterPro" id="IPR014583">
    <property type="entry name" value="Uncharacterised_Sir2-like"/>
</dbReference>
<dbReference type="STRING" id="1720063.SAMN05216217_11215"/>
<dbReference type="AlphaFoldDB" id="A0A1I4SYC5"/>
<dbReference type="PIRSF" id="PIRSF033541">
    <property type="entry name" value="ORF25P_Sir2"/>
    <property type="match status" value="1"/>
</dbReference>
<reference evidence="2" key="1">
    <citation type="submission" date="2016-10" db="EMBL/GenBank/DDBJ databases">
        <authorList>
            <person name="Varghese N."/>
            <person name="Submissions S."/>
        </authorList>
    </citation>
    <scope>NUCLEOTIDE SEQUENCE [LARGE SCALE GENOMIC DNA]</scope>
    <source>
        <strain evidence="2">DSM 24213</strain>
    </source>
</reference>
<dbReference type="SUPFAM" id="SSF52467">
    <property type="entry name" value="DHS-like NAD/FAD-binding domain"/>
    <property type="match status" value="1"/>
</dbReference>
<gene>
    <name evidence="1" type="ORF">SAMN05216217_11215</name>
</gene>
<dbReference type="InterPro" id="IPR029035">
    <property type="entry name" value="DHS-like_NAD/FAD-binding_dom"/>
</dbReference>
<organism evidence="1 2">
    <name type="scientific">Halopseudomonas yangmingensis</name>
    <dbReference type="NCBI Taxonomy" id="1720063"/>
    <lineage>
        <taxon>Bacteria</taxon>
        <taxon>Pseudomonadati</taxon>
        <taxon>Pseudomonadota</taxon>
        <taxon>Gammaproteobacteria</taxon>
        <taxon>Pseudomonadales</taxon>
        <taxon>Pseudomonadaceae</taxon>
        <taxon>Halopseudomonas</taxon>
    </lineage>
</organism>
<dbReference type="Pfam" id="PF13289">
    <property type="entry name" value="SIR2_2"/>
    <property type="match status" value="1"/>
</dbReference>
<proteinExistence type="predicted"/>
<keyword evidence="2" id="KW-1185">Reference proteome</keyword>
<evidence type="ECO:0000313" key="1">
    <source>
        <dbReference type="EMBL" id="SFM69462.1"/>
    </source>
</evidence>
<protein>
    <submittedName>
        <fullName evidence="1">SIR2-like domain-containing protein</fullName>
    </submittedName>
</protein>
<accession>A0A1I4SYC5</accession>